<feature type="transmembrane region" description="Helical" evidence="1">
    <location>
        <begin position="28"/>
        <end position="49"/>
    </location>
</feature>
<evidence type="ECO:0000313" key="3">
    <source>
        <dbReference type="Proteomes" id="UP001549921"/>
    </source>
</evidence>
<evidence type="ECO:0000256" key="1">
    <source>
        <dbReference type="SAM" id="Phobius"/>
    </source>
</evidence>
<feature type="transmembrane region" description="Helical" evidence="1">
    <location>
        <begin position="61"/>
        <end position="79"/>
    </location>
</feature>
<name>A0ABD0STI1_LOXSC</name>
<evidence type="ECO:0000313" key="2">
    <source>
        <dbReference type="EMBL" id="KAL0829057.1"/>
    </source>
</evidence>
<keyword evidence="1" id="KW-0472">Membrane</keyword>
<feature type="transmembrane region" description="Helical" evidence="1">
    <location>
        <begin position="210"/>
        <end position="234"/>
    </location>
</feature>
<comment type="caution">
    <text evidence="2">The sequence shown here is derived from an EMBL/GenBank/DDBJ whole genome shotgun (WGS) entry which is preliminary data.</text>
</comment>
<accession>A0ABD0STI1</accession>
<dbReference type="EMBL" id="JBEDNZ010000015">
    <property type="protein sequence ID" value="KAL0829057.1"/>
    <property type="molecule type" value="Genomic_DNA"/>
</dbReference>
<feature type="transmembrane region" description="Helical" evidence="1">
    <location>
        <begin position="240"/>
        <end position="264"/>
    </location>
</feature>
<feature type="transmembrane region" description="Helical" evidence="1">
    <location>
        <begin position="91"/>
        <end position="112"/>
    </location>
</feature>
<evidence type="ECO:0008006" key="4">
    <source>
        <dbReference type="Google" id="ProtNLM"/>
    </source>
</evidence>
<sequence>MNNSTSTPDIKSFGSDVAVVTTDIPFQVLWLCGIAVSILCYLVQIIFFILIRASRKTDEKILAQITFTRIVATSCEYYIMYGNIISTTRWLIDFIFGLYFASDFAIVCWMLVFTKHLYDKIVVVFNTSKPNLVTVTVTIWAISSPFGIVAVDLLKYHPSYFTIYCNFVYVILKFLIQTFNSLIYIRVFYVALKRGEANSGNLRSILKTAFVAFLLITTTCIQILVTDIIAIISGSERNEVLVKSFCIINSFHVVPLMVIFIIILKGKMRQSITKTLSLRLSELNR</sequence>
<keyword evidence="1" id="KW-1133">Transmembrane helix</keyword>
<gene>
    <name evidence="2" type="ORF">ABMA28_003923</name>
</gene>
<dbReference type="Proteomes" id="UP001549921">
    <property type="component" value="Unassembled WGS sequence"/>
</dbReference>
<feature type="transmembrane region" description="Helical" evidence="1">
    <location>
        <begin position="166"/>
        <end position="189"/>
    </location>
</feature>
<reference evidence="2 3" key="1">
    <citation type="submission" date="2024-06" db="EMBL/GenBank/DDBJ databases">
        <title>A chromosome-level genome assembly of beet webworm, Loxostege sticticalis.</title>
        <authorList>
            <person name="Zhang Y."/>
        </authorList>
    </citation>
    <scope>NUCLEOTIDE SEQUENCE [LARGE SCALE GENOMIC DNA]</scope>
    <source>
        <strain evidence="2">AQ028</strain>
        <tissue evidence="2">Male pupae</tissue>
    </source>
</reference>
<proteinExistence type="predicted"/>
<feature type="transmembrane region" description="Helical" evidence="1">
    <location>
        <begin position="132"/>
        <end position="154"/>
    </location>
</feature>
<dbReference type="AlphaFoldDB" id="A0ABD0STI1"/>
<organism evidence="2 3">
    <name type="scientific">Loxostege sticticalis</name>
    <name type="common">Beet webworm moth</name>
    <dbReference type="NCBI Taxonomy" id="481309"/>
    <lineage>
        <taxon>Eukaryota</taxon>
        <taxon>Metazoa</taxon>
        <taxon>Ecdysozoa</taxon>
        <taxon>Arthropoda</taxon>
        <taxon>Hexapoda</taxon>
        <taxon>Insecta</taxon>
        <taxon>Pterygota</taxon>
        <taxon>Neoptera</taxon>
        <taxon>Endopterygota</taxon>
        <taxon>Lepidoptera</taxon>
        <taxon>Glossata</taxon>
        <taxon>Ditrysia</taxon>
        <taxon>Pyraloidea</taxon>
        <taxon>Crambidae</taxon>
        <taxon>Pyraustinae</taxon>
        <taxon>Loxostege</taxon>
    </lineage>
</organism>
<keyword evidence="1" id="KW-0812">Transmembrane</keyword>
<protein>
    <recommendedName>
        <fullName evidence="4">G-protein coupled receptors family 1 profile domain-containing protein</fullName>
    </recommendedName>
</protein>
<dbReference type="Gene3D" id="1.20.1070.10">
    <property type="entry name" value="Rhodopsin 7-helix transmembrane proteins"/>
    <property type="match status" value="1"/>
</dbReference>